<feature type="region of interest" description="Disordered" evidence="1">
    <location>
        <begin position="307"/>
        <end position="326"/>
    </location>
</feature>
<sequence length="1170" mass="110662">MAASEADGPAGGRDWALPAPLRRTVQLSCYGDLSPQFRRANLEIHRASLAAGVLWAEAAMLRRLLYKNTHQHRGGHFMRYLLEVRRALAQLQSLRLDGLLSDLQHLLQEGGAFSSSNVGSSSGGGKGARGGGNGRGAAGAGAGAGGGGGGGGRTSYRLPSRDAAAAVMSQLVAGTALVRGLQRPLHSAAGQLGAQLALTYFVPLATTAAAMLARIKVLSLQLALDCVKAYNDLADALPLLPALAVAGAAAGAGGGGAAAAEDALRLSPALSAALQPAPPTAHSRRAGQQQQPRLPSQQNAVGGVVQARGVEPPSGAGGSGTAPEVKSRSLRMLLQPSAPSAAATAAPGAPGLAPAADGGQSAAAAAAEGARPLEYLPQMIRCHWDEQAPYLPFVEAVPTAAGEPDWQQRAARAAEQYGIMLAVQYDDSTAATAAAAAPAQNAAAAAAAAGGGSMPASAPAGPAAVFKGAKRGRDGAAPSVGAGSGPVAAAAGSGSGPGSDVGVKIDRRSFFDMMAAGSKKRTHASQPMAPLQVFEDRAGAAGGGGGAAAKKARTQEASGAVAAGAGSAADAGTDSAAAAASARLEAAGAAAAAAASAAPAAACKAPSAAVVPAASPVVLSYATRSGFMLGRSGAATSAAGAAAAAAPAAVAATAATATPASGTTEPAIAAAEVEPVAAAGLQGELAAAAAAAEAAVAATAADDVLMAGPAADVAAVACEEPVAPPAAPAVAAVAAASAPTPAPPAPGSGSGLKRVLLSGVTGVSGAGAKVGASKAKPAFLSVGGGIAAAAAAVAAAAPAATTAAAAATASGSGGGGGGARSLLSAKAQAANAQAKASVEDPLMGIIMGGGGKGKGKGGGGGGAAAAGVLGGAGSAAGRKGAGGGASGGGAGRGTGGAGAGGGGGGGVGAAAGAGAGSLSASLELLLGGIMPAGGPGGNTGGKTAGGRGKKGNLHAPSLDAALAHCGTVIKADALASAAAAGDLAASERLLLAEDYHWQGTRAGDGIGPSALAACFCGHSDVLDWAHGGCERAGPLPPQETTKWAPAAAEGGHAALLQQLAAARATEARDQPLALGGVAYGCSLALLQSYYALWGGEGAAGSRHKQQLLLRAAASPTPDWAAKCGWLLGQWEAVAGAGAGAEGRALGGGTFERWMSPSPRRSPTTCSGCSC</sequence>
<feature type="region of interest" description="Disordered" evidence="1">
    <location>
        <begin position="274"/>
        <end position="300"/>
    </location>
</feature>
<gene>
    <name evidence="3" type="ORF">HYH02_008150</name>
</gene>
<feature type="region of interest" description="Disordered" evidence="1">
    <location>
        <begin position="114"/>
        <end position="155"/>
    </location>
</feature>
<dbReference type="InterPro" id="IPR027951">
    <property type="entry name" value="Nepro_N"/>
</dbReference>
<comment type="caution">
    <text evidence="3">The sequence shown here is derived from an EMBL/GenBank/DDBJ whole genome shotgun (WGS) entry which is preliminary data.</text>
</comment>
<accession>A0A835WGI6</accession>
<feature type="domain" description="Nucleolus and neural progenitor protein-like N-terminal" evidence="2">
    <location>
        <begin position="51"/>
        <end position="109"/>
    </location>
</feature>
<dbReference type="OrthoDB" id="114080at2759"/>
<protein>
    <recommendedName>
        <fullName evidence="2">Nucleolus and neural progenitor protein-like N-terminal domain-containing protein</fullName>
    </recommendedName>
</protein>
<name>A0A835WGI6_9CHLO</name>
<feature type="region of interest" description="Disordered" evidence="1">
    <location>
        <begin position="337"/>
        <end position="357"/>
    </location>
</feature>
<dbReference type="PANTHER" id="PTHR34786:SF1">
    <property type="entry name" value="OS09G0504900 PROTEIN"/>
    <property type="match status" value="1"/>
</dbReference>
<dbReference type="Pfam" id="PF14780">
    <property type="entry name" value="NEPRO_N"/>
    <property type="match status" value="1"/>
</dbReference>
<feature type="compositionally biased region" description="Low complexity" evidence="1">
    <location>
        <begin position="288"/>
        <end position="298"/>
    </location>
</feature>
<evidence type="ECO:0000259" key="2">
    <source>
        <dbReference type="Pfam" id="PF14780"/>
    </source>
</evidence>
<dbReference type="PANTHER" id="PTHR34786">
    <property type="entry name" value="OS09G0504900 PROTEIN"/>
    <property type="match status" value="1"/>
</dbReference>
<organism evidence="3 4">
    <name type="scientific">Chlamydomonas schloesseri</name>
    <dbReference type="NCBI Taxonomy" id="2026947"/>
    <lineage>
        <taxon>Eukaryota</taxon>
        <taxon>Viridiplantae</taxon>
        <taxon>Chlorophyta</taxon>
        <taxon>core chlorophytes</taxon>
        <taxon>Chlorophyceae</taxon>
        <taxon>CS clade</taxon>
        <taxon>Chlamydomonadales</taxon>
        <taxon>Chlamydomonadaceae</taxon>
        <taxon>Chlamydomonas</taxon>
    </lineage>
</organism>
<evidence type="ECO:0000313" key="3">
    <source>
        <dbReference type="EMBL" id="KAG2446996.1"/>
    </source>
</evidence>
<dbReference type="AlphaFoldDB" id="A0A835WGI6"/>
<feature type="region of interest" description="Disordered" evidence="1">
    <location>
        <begin position="470"/>
        <end position="501"/>
    </location>
</feature>
<reference evidence="3" key="1">
    <citation type="journal article" date="2020" name="bioRxiv">
        <title>Comparative genomics of Chlamydomonas.</title>
        <authorList>
            <person name="Craig R.J."/>
            <person name="Hasan A.R."/>
            <person name="Ness R.W."/>
            <person name="Keightley P.D."/>
        </authorList>
    </citation>
    <scope>NUCLEOTIDE SEQUENCE</scope>
    <source>
        <strain evidence="3">CCAP 11/173</strain>
    </source>
</reference>
<feature type="compositionally biased region" description="Gly residues" evidence="1">
    <location>
        <begin position="121"/>
        <end position="153"/>
    </location>
</feature>
<dbReference type="EMBL" id="JAEHOD010000024">
    <property type="protein sequence ID" value="KAG2446996.1"/>
    <property type="molecule type" value="Genomic_DNA"/>
</dbReference>
<proteinExistence type="predicted"/>
<evidence type="ECO:0000313" key="4">
    <source>
        <dbReference type="Proteomes" id="UP000613740"/>
    </source>
</evidence>
<dbReference type="Proteomes" id="UP000613740">
    <property type="component" value="Unassembled WGS sequence"/>
</dbReference>
<keyword evidence="4" id="KW-1185">Reference proteome</keyword>
<evidence type="ECO:0000256" key="1">
    <source>
        <dbReference type="SAM" id="MobiDB-lite"/>
    </source>
</evidence>
<feature type="compositionally biased region" description="Low complexity" evidence="1">
    <location>
        <begin position="475"/>
        <end position="492"/>
    </location>
</feature>